<organism evidence="3 4">
    <name type="scientific">Sulfitobacter alexandrii</name>
    <dbReference type="NCBI Taxonomy" id="1917485"/>
    <lineage>
        <taxon>Bacteria</taxon>
        <taxon>Pseudomonadati</taxon>
        <taxon>Pseudomonadota</taxon>
        <taxon>Alphaproteobacteria</taxon>
        <taxon>Rhodobacterales</taxon>
        <taxon>Roseobacteraceae</taxon>
        <taxon>Sulfitobacter</taxon>
    </lineage>
</organism>
<dbReference type="InterPro" id="IPR028098">
    <property type="entry name" value="Glyco_trans_4-like_N"/>
</dbReference>
<sequence>MAKAFEGTADVTVVSEADLGGYSALAEMGTRHVVLDGLSSRLSLRHMWRGWWGFLRFLRQSRADLTWIHPRFPSLMGRAALALRLWRPAGATAFTIHGLPYGKGHKPHASFLSLMLEKALLRTCPPINLIFLSQDMADRARIRLGARNLARHNVHVLPNCSDLGTLPAFTRPADPTLVMTGRAGRQKNYAAAIGLMNHLPDDTALILCGTGTDTAAFQREIRAQLADDVASRVFCTGPVRDVRPLLRAADAYLLTSRYEGTPIGTLEAFEAGLPIVLADFEGARALVDRHPMGLVIDTAEPETAGLRIADFLRRARMSDPALRQDIRRVWEREWSPEVFGDRARNLLHRMLAG</sequence>
<dbReference type="InterPro" id="IPR001296">
    <property type="entry name" value="Glyco_trans_1"/>
</dbReference>
<accession>A0A1J0WL63</accession>
<evidence type="ECO:0000313" key="4">
    <source>
        <dbReference type="Proteomes" id="UP000181897"/>
    </source>
</evidence>
<dbReference type="AlphaFoldDB" id="A0A1J0WL63"/>
<dbReference type="EMBL" id="CP018076">
    <property type="protein sequence ID" value="APE45042.1"/>
    <property type="molecule type" value="Genomic_DNA"/>
</dbReference>
<dbReference type="CDD" id="cd03801">
    <property type="entry name" value="GT4_PimA-like"/>
    <property type="match status" value="1"/>
</dbReference>
<evidence type="ECO:0000259" key="1">
    <source>
        <dbReference type="Pfam" id="PF00534"/>
    </source>
</evidence>
<evidence type="ECO:0008006" key="5">
    <source>
        <dbReference type="Google" id="ProtNLM"/>
    </source>
</evidence>
<dbReference type="PANTHER" id="PTHR12526">
    <property type="entry name" value="GLYCOSYLTRANSFERASE"/>
    <property type="match status" value="1"/>
</dbReference>
<dbReference type="SUPFAM" id="SSF53756">
    <property type="entry name" value="UDP-Glycosyltransferase/glycogen phosphorylase"/>
    <property type="match status" value="1"/>
</dbReference>
<gene>
    <name evidence="3" type="ORF">BOO69_17710</name>
</gene>
<evidence type="ECO:0000313" key="3">
    <source>
        <dbReference type="EMBL" id="APE45042.1"/>
    </source>
</evidence>
<dbReference type="GO" id="GO:0016757">
    <property type="term" value="F:glycosyltransferase activity"/>
    <property type="evidence" value="ECO:0007669"/>
    <property type="project" value="InterPro"/>
</dbReference>
<evidence type="ECO:0000259" key="2">
    <source>
        <dbReference type="Pfam" id="PF13439"/>
    </source>
</evidence>
<reference evidence="3 4" key="1">
    <citation type="submission" date="2016-11" db="EMBL/GenBank/DDBJ databases">
        <title>Complete genome sequence of Sulfitobacter sp. AM1-D1, a toxic bacteria associated with marine dinoflagellate Alexandrium minutum in East China Sea.</title>
        <authorList>
            <person name="Yang Q."/>
            <person name="Zhang X."/>
            <person name="Tian X."/>
        </authorList>
    </citation>
    <scope>NUCLEOTIDE SEQUENCE [LARGE SCALE GENOMIC DNA]</scope>
    <source>
        <strain evidence="3 4">AM1-D1</strain>
    </source>
</reference>
<dbReference type="Proteomes" id="UP000181897">
    <property type="component" value="Chromosome"/>
</dbReference>
<feature type="domain" description="Glycosyl transferase family 1" evidence="1">
    <location>
        <begin position="174"/>
        <end position="315"/>
    </location>
</feature>
<protein>
    <recommendedName>
        <fullName evidence="5">Glycosyltransferase</fullName>
    </recommendedName>
</protein>
<dbReference type="STRING" id="1917485.BOO69_17710"/>
<proteinExistence type="predicted"/>
<dbReference type="KEGG" id="suam:BOO69_17710"/>
<name>A0A1J0WL63_9RHOB</name>
<keyword evidence="4" id="KW-1185">Reference proteome</keyword>
<dbReference type="Pfam" id="PF13439">
    <property type="entry name" value="Glyco_transf_4"/>
    <property type="match status" value="1"/>
</dbReference>
<dbReference type="Gene3D" id="3.40.50.2000">
    <property type="entry name" value="Glycogen Phosphorylase B"/>
    <property type="match status" value="2"/>
</dbReference>
<feature type="domain" description="Glycosyltransferase subfamily 4-like N-terminal" evidence="2">
    <location>
        <begin position="10"/>
        <end position="163"/>
    </location>
</feature>
<dbReference type="Pfam" id="PF00534">
    <property type="entry name" value="Glycos_transf_1"/>
    <property type="match status" value="1"/>
</dbReference>